<evidence type="ECO:0000313" key="3">
    <source>
        <dbReference type="Proteomes" id="UP000835052"/>
    </source>
</evidence>
<evidence type="ECO:0000256" key="1">
    <source>
        <dbReference type="SAM" id="MobiDB-lite"/>
    </source>
</evidence>
<evidence type="ECO:0000313" key="2">
    <source>
        <dbReference type="EMBL" id="CAD6196197.1"/>
    </source>
</evidence>
<dbReference type="AlphaFoldDB" id="A0A8S1HI67"/>
<sequence length="401" mass="44531">MAKTTPEKPKLSKPRVRMAPIRQELSKEERVKRVAAARQAYSKISRATKASSRVAAKKAETSALLSQKNEEPAKVREEPEFVPDPAALKLIKSDVPITRAALNLGKSISARPSIIGRPSVVGRRLPDRPPRSSFARASMAGPRPSVLPLGINLFEANDADRLRAREFIVSNLAPGRKTSTTEEQASTSLTVGNPLTPSRATGGLFSGLASSRRKKTIRFQDSVIMEQRESVDIEELGDVKALHLKFCNELERESLGLASREATPKRFKSATEPEIVPRSILSKKGNSKQNLVFPEDENLPPAGDQKAALQFEDVFSYVMAMKADEGNAEKIEAMAFHLNSLSNKSQSALNETMTSDDDELPPMRAEKKRKSQVQMKKQERRRSLRTRMKAEDRFSRSLFQP</sequence>
<dbReference type="Proteomes" id="UP000835052">
    <property type="component" value="Unassembled WGS sequence"/>
</dbReference>
<feature type="compositionally biased region" description="Polar residues" evidence="1">
    <location>
        <begin position="177"/>
        <end position="197"/>
    </location>
</feature>
<feature type="compositionally biased region" description="Basic residues" evidence="1">
    <location>
        <begin position="378"/>
        <end position="387"/>
    </location>
</feature>
<organism evidence="2 3">
    <name type="scientific">Caenorhabditis auriculariae</name>
    <dbReference type="NCBI Taxonomy" id="2777116"/>
    <lineage>
        <taxon>Eukaryota</taxon>
        <taxon>Metazoa</taxon>
        <taxon>Ecdysozoa</taxon>
        <taxon>Nematoda</taxon>
        <taxon>Chromadorea</taxon>
        <taxon>Rhabditida</taxon>
        <taxon>Rhabditina</taxon>
        <taxon>Rhabditomorpha</taxon>
        <taxon>Rhabditoidea</taxon>
        <taxon>Rhabditidae</taxon>
        <taxon>Peloderinae</taxon>
        <taxon>Caenorhabditis</taxon>
    </lineage>
</organism>
<feature type="region of interest" description="Disordered" evidence="1">
    <location>
        <begin position="1"/>
        <end position="24"/>
    </location>
</feature>
<dbReference type="OrthoDB" id="5885092at2759"/>
<reference evidence="2" key="1">
    <citation type="submission" date="2020-10" db="EMBL/GenBank/DDBJ databases">
        <authorList>
            <person name="Kikuchi T."/>
        </authorList>
    </citation>
    <scope>NUCLEOTIDE SEQUENCE</scope>
    <source>
        <strain evidence="2">NKZ352</strain>
    </source>
</reference>
<feature type="region of interest" description="Disordered" evidence="1">
    <location>
        <begin position="45"/>
        <end position="78"/>
    </location>
</feature>
<name>A0A8S1HI67_9PELO</name>
<feature type="region of interest" description="Disordered" evidence="1">
    <location>
        <begin position="119"/>
        <end position="139"/>
    </location>
</feature>
<keyword evidence="3" id="KW-1185">Reference proteome</keyword>
<proteinExistence type="predicted"/>
<protein>
    <submittedName>
        <fullName evidence="2">Uncharacterized protein</fullName>
    </submittedName>
</protein>
<comment type="caution">
    <text evidence="2">The sequence shown here is derived from an EMBL/GenBank/DDBJ whole genome shotgun (WGS) entry which is preliminary data.</text>
</comment>
<accession>A0A8S1HI67</accession>
<feature type="compositionally biased region" description="Basic and acidic residues" evidence="1">
    <location>
        <begin position="1"/>
        <end position="10"/>
    </location>
</feature>
<dbReference type="EMBL" id="CAJGYM010000068">
    <property type="protein sequence ID" value="CAD6196197.1"/>
    <property type="molecule type" value="Genomic_DNA"/>
</dbReference>
<feature type="compositionally biased region" description="Basic and acidic residues" evidence="1">
    <location>
        <begin position="68"/>
        <end position="78"/>
    </location>
</feature>
<gene>
    <name evidence="2" type="ORF">CAUJ_LOCUS12112</name>
</gene>
<feature type="region of interest" description="Disordered" evidence="1">
    <location>
        <begin position="175"/>
        <end position="197"/>
    </location>
</feature>
<feature type="region of interest" description="Disordered" evidence="1">
    <location>
        <begin position="347"/>
        <end position="401"/>
    </location>
</feature>